<feature type="domain" description="SIS" evidence="5">
    <location>
        <begin position="56"/>
        <end position="213"/>
    </location>
</feature>
<comment type="caution">
    <text evidence="6">The sequence shown here is derived from an EMBL/GenBank/DDBJ whole genome shotgun (WGS) entry which is preliminary data.</text>
</comment>
<dbReference type="PANTHER" id="PTHR32502:SF3">
    <property type="entry name" value="D-GALACTOSAMINE-6-PHOSPHATE DEAMINASE AGAS-RELATED"/>
    <property type="match status" value="1"/>
</dbReference>
<dbReference type="PROSITE" id="PS51464">
    <property type="entry name" value="SIS"/>
    <property type="match status" value="1"/>
</dbReference>
<dbReference type="Pfam" id="PF01380">
    <property type="entry name" value="SIS"/>
    <property type="match status" value="1"/>
</dbReference>
<dbReference type="InterPro" id="IPR046348">
    <property type="entry name" value="SIS_dom_sf"/>
</dbReference>
<dbReference type="CDD" id="cd05008">
    <property type="entry name" value="SIS_GlmS_GlmD_1"/>
    <property type="match status" value="1"/>
</dbReference>
<evidence type="ECO:0000313" key="7">
    <source>
        <dbReference type="Proteomes" id="UP001271640"/>
    </source>
</evidence>
<dbReference type="SUPFAM" id="SSF53697">
    <property type="entry name" value="SIS domain"/>
    <property type="match status" value="1"/>
</dbReference>
<dbReference type="PANTHER" id="PTHR32502">
    <property type="entry name" value="N-ACETYLGALACTOSAMINE PERMEASE II COMPONENT-RELATED"/>
    <property type="match status" value="1"/>
</dbReference>
<organism evidence="6 7">
    <name type="scientific">Xenorhabdus littoralis</name>
    <dbReference type="NCBI Taxonomy" id="2582835"/>
    <lineage>
        <taxon>Bacteria</taxon>
        <taxon>Pseudomonadati</taxon>
        <taxon>Pseudomonadota</taxon>
        <taxon>Gammaproteobacteria</taxon>
        <taxon>Enterobacterales</taxon>
        <taxon>Morganellaceae</taxon>
        <taxon>Xenorhabdus</taxon>
    </lineage>
</organism>
<sequence length="413" mass="46156">MGNTLGTTKTRYTYSEKWLDEHQARFTAEEIHHQPALWRQLHQELQVNVKKWQLFLQPLLENSNLRIILCGAGSSAFVGRTIAPWLREYCGLNVGAYASTDIVSSPLSCFTGKYLTGEHPILLVSYARSGNSPESMASVALADQLLPDCHHLFLTCNPDGELAQYAEDKSNVCSLIMPEGSHDRSFAMTSSFSCMALATILLLGRLSLTETDKYVGQIAALCEQNEMNWHQYAKSLSTLGFSRFVVLGSRCFNGIAEEAALKMLELTAGRVMTRHDSSMGIRHGPKVMIEGGTLVVTMLSSSPYCRQYDLDLFNELKLDGKARDIIALSGLSHTDGLVLNTDLDDIWLIFPYLMFLQLLAFETSLAHGLTPDNPCPTGEVNRVVKGVRIYPFHHIQKSRRSKYVYPKYIDDTD</sequence>
<dbReference type="Gene3D" id="3.40.50.10490">
    <property type="entry name" value="Glucose-6-phosphate isomerase like protein, domain 1"/>
    <property type="match status" value="2"/>
</dbReference>
<keyword evidence="7" id="KW-1185">Reference proteome</keyword>
<dbReference type="InterPro" id="IPR001347">
    <property type="entry name" value="SIS_dom"/>
</dbReference>
<dbReference type="Proteomes" id="UP001271640">
    <property type="component" value="Unassembled WGS sequence"/>
</dbReference>
<keyword evidence="2" id="KW-0677">Repeat</keyword>
<comment type="catalytic activity">
    <reaction evidence="4">
        <text>D-galactosamine 6-phosphate + H2O = D-tagatopyranose 1-phosphate + NH4(+)</text>
        <dbReference type="Rhea" id="RHEA:47680"/>
        <dbReference type="ChEBI" id="CHEBI:15377"/>
        <dbReference type="ChEBI" id="CHEBI:28938"/>
        <dbReference type="ChEBI" id="CHEBI:71674"/>
        <dbReference type="ChEBI" id="CHEBI:138150"/>
    </reaction>
</comment>
<evidence type="ECO:0000256" key="4">
    <source>
        <dbReference type="ARBA" id="ARBA00029292"/>
    </source>
</evidence>
<keyword evidence="3" id="KW-0378">Hydrolase</keyword>
<dbReference type="InterPro" id="IPR035464">
    <property type="entry name" value="SIS_AgaS"/>
</dbReference>
<evidence type="ECO:0000313" key="6">
    <source>
        <dbReference type="EMBL" id="MDX8000729.1"/>
    </source>
</evidence>
<accession>A0ABU4SQ92</accession>
<evidence type="ECO:0000256" key="2">
    <source>
        <dbReference type="ARBA" id="ARBA00022737"/>
    </source>
</evidence>
<gene>
    <name evidence="6" type="ORF">FE394_16430</name>
</gene>
<reference evidence="7" key="1">
    <citation type="journal article" date="2024" name="Toxins">
        <title>Genome Sequence Analysis of Native Xenorhabdus Strains Isolated from Entomopathogenic Nematodes in Argentina.</title>
        <authorList>
            <person name="Palma L."/>
            <person name="Frizzo L."/>
            <person name="Kaiser S."/>
            <person name="Berry C."/>
            <person name="Caballero P."/>
            <person name="Bode H.B."/>
            <person name="Del Valle E.E."/>
        </authorList>
    </citation>
    <scope>NUCLEOTIDE SEQUENCE [LARGE SCALE GENOMIC DNA]</scope>
    <source>
        <strain evidence="7">Reich</strain>
    </source>
</reference>
<dbReference type="RefSeq" id="WP_419836355.1">
    <property type="nucleotide sequence ID" value="NZ_VCDP01000078.1"/>
</dbReference>
<name>A0ABU4SQ92_9GAMM</name>
<protein>
    <submittedName>
        <fullName evidence="6">SIS domain-containing protein</fullName>
    </submittedName>
</protein>
<comment type="similarity">
    <text evidence="1">Belongs to the SIS family. AgaS subfamily.</text>
</comment>
<dbReference type="InterPro" id="IPR035466">
    <property type="entry name" value="GlmS/AgaS_SIS"/>
</dbReference>
<evidence type="ECO:0000259" key="5">
    <source>
        <dbReference type="PROSITE" id="PS51464"/>
    </source>
</evidence>
<dbReference type="InterPro" id="IPR050303">
    <property type="entry name" value="GatZ_KbaZ_carbometab"/>
</dbReference>
<dbReference type="EMBL" id="VCDP01000078">
    <property type="protein sequence ID" value="MDX8000729.1"/>
    <property type="molecule type" value="Genomic_DNA"/>
</dbReference>
<proteinExistence type="inferred from homology"/>
<evidence type="ECO:0000256" key="3">
    <source>
        <dbReference type="ARBA" id="ARBA00022801"/>
    </source>
</evidence>
<dbReference type="CDD" id="cd05010">
    <property type="entry name" value="SIS_AgaS_like"/>
    <property type="match status" value="1"/>
</dbReference>
<evidence type="ECO:0000256" key="1">
    <source>
        <dbReference type="ARBA" id="ARBA00007748"/>
    </source>
</evidence>